<evidence type="ECO:0000256" key="1">
    <source>
        <dbReference type="ARBA" id="ARBA00004651"/>
    </source>
</evidence>
<dbReference type="InterPro" id="IPR006685">
    <property type="entry name" value="MscS_channel_2nd"/>
</dbReference>
<gene>
    <name evidence="13" type="ORF">AB4874_18150</name>
</gene>
<feature type="transmembrane region" description="Helical" evidence="8">
    <location>
        <begin position="278"/>
        <end position="301"/>
    </location>
</feature>
<feature type="compositionally biased region" description="Acidic residues" evidence="7">
    <location>
        <begin position="831"/>
        <end position="850"/>
    </location>
</feature>
<keyword evidence="3" id="KW-1003">Cell membrane</keyword>
<dbReference type="InterPro" id="IPR023408">
    <property type="entry name" value="MscS_beta-dom_sf"/>
</dbReference>
<dbReference type="Gene3D" id="1.10.287.1260">
    <property type="match status" value="1"/>
</dbReference>
<dbReference type="InterPro" id="IPR011014">
    <property type="entry name" value="MscS_channel_TM-2"/>
</dbReference>
<organism evidence="13 14">
    <name type="scientific">Thioclava arctica</name>
    <dbReference type="NCBI Taxonomy" id="3238301"/>
    <lineage>
        <taxon>Bacteria</taxon>
        <taxon>Pseudomonadati</taxon>
        <taxon>Pseudomonadota</taxon>
        <taxon>Alphaproteobacteria</taxon>
        <taxon>Rhodobacterales</taxon>
        <taxon>Paracoccaceae</taxon>
        <taxon>Thioclava</taxon>
    </lineage>
</organism>
<name>A0ABV3TPM2_9RHOB</name>
<feature type="transmembrane region" description="Helical" evidence="8">
    <location>
        <begin position="570"/>
        <end position="593"/>
    </location>
</feature>
<feature type="domain" description="Mechanosensitive ion channel MscS C-terminal" evidence="12">
    <location>
        <begin position="691"/>
        <end position="771"/>
    </location>
</feature>
<evidence type="ECO:0000313" key="14">
    <source>
        <dbReference type="Proteomes" id="UP001557465"/>
    </source>
</evidence>
<keyword evidence="4 8" id="KW-0812">Transmembrane</keyword>
<dbReference type="InterPro" id="IPR052702">
    <property type="entry name" value="MscS-like_channel"/>
</dbReference>
<dbReference type="Proteomes" id="UP001557465">
    <property type="component" value="Unassembled WGS sequence"/>
</dbReference>
<evidence type="ECO:0000313" key="13">
    <source>
        <dbReference type="EMBL" id="MEX1663517.1"/>
    </source>
</evidence>
<comment type="caution">
    <text evidence="13">The sequence shown here is derived from an EMBL/GenBank/DDBJ whole genome shotgun (WGS) entry which is preliminary data.</text>
</comment>
<dbReference type="SUPFAM" id="SSF82689">
    <property type="entry name" value="Mechanosensitive channel protein MscS (YggB), C-terminal domain"/>
    <property type="match status" value="1"/>
</dbReference>
<feature type="domain" description="DUF3772" evidence="11">
    <location>
        <begin position="127"/>
        <end position="182"/>
    </location>
</feature>
<dbReference type="PANTHER" id="PTHR30347">
    <property type="entry name" value="POTASSIUM CHANNEL RELATED"/>
    <property type="match status" value="1"/>
</dbReference>
<feature type="signal peptide" evidence="9">
    <location>
        <begin position="1"/>
        <end position="23"/>
    </location>
</feature>
<reference evidence="13 14" key="1">
    <citation type="journal article" date="2011" name="Int. J. Syst. Evol. Microbiol.">
        <title>Zhongshania antarctica gen. nov., sp. nov. and Zhongshania guokunii sp. nov., gammaproteobacteria respectively isolated from coastal attached (fast) ice and surface seawater of the Antarctic.</title>
        <authorList>
            <person name="Li H.J."/>
            <person name="Zhang X.Y."/>
            <person name="Chen C.X."/>
            <person name="Zhang Y.J."/>
            <person name="Gao Z.M."/>
            <person name="Yu Y."/>
            <person name="Chen X.L."/>
            <person name="Chen B."/>
            <person name="Zhang Y.Z."/>
        </authorList>
    </citation>
    <scope>NUCLEOTIDE SEQUENCE [LARGE SCALE GENOMIC DNA]</scope>
    <source>
        <strain evidence="13 14">15-R06ZXC-3</strain>
    </source>
</reference>
<keyword evidence="14" id="KW-1185">Reference proteome</keyword>
<dbReference type="Pfam" id="PF00924">
    <property type="entry name" value="MS_channel_2nd"/>
    <property type="match status" value="1"/>
</dbReference>
<keyword evidence="9" id="KW-0732">Signal</keyword>
<dbReference type="InterPro" id="IPR010920">
    <property type="entry name" value="LSM_dom_sf"/>
</dbReference>
<accession>A0ABV3TPM2</accession>
<evidence type="ECO:0000256" key="4">
    <source>
        <dbReference type="ARBA" id="ARBA00022692"/>
    </source>
</evidence>
<dbReference type="Gene3D" id="2.30.30.60">
    <property type="match status" value="1"/>
</dbReference>
<evidence type="ECO:0000256" key="9">
    <source>
        <dbReference type="SAM" id="SignalP"/>
    </source>
</evidence>
<feature type="transmembrane region" description="Helical" evidence="8">
    <location>
        <begin position="442"/>
        <end position="469"/>
    </location>
</feature>
<keyword evidence="5 8" id="KW-1133">Transmembrane helix</keyword>
<evidence type="ECO:0000259" key="10">
    <source>
        <dbReference type="Pfam" id="PF00924"/>
    </source>
</evidence>
<dbReference type="EMBL" id="JBFRYC010000017">
    <property type="protein sequence ID" value="MEX1663517.1"/>
    <property type="molecule type" value="Genomic_DNA"/>
</dbReference>
<feature type="chain" id="PRO_5046122204" evidence="9">
    <location>
        <begin position="24"/>
        <end position="850"/>
    </location>
</feature>
<dbReference type="Pfam" id="PF21082">
    <property type="entry name" value="MS_channel_3rd"/>
    <property type="match status" value="1"/>
</dbReference>
<dbReference type="InterPro" id="IPR049278">
    <property type="entry name" value="MS_channel_C"/>
</dbReference>
<dbReference type="Gene3D" id="3.30.70.100">
    <property type="match status" value="1"/>
</dbReference>
<evidence type="ECO:0000256" key="2">
    <source>
        <dbReference type="ARBA" id="ARBA00008017"/>
    </source>
</evidence>
<comment type="subcellular location">
    <subcellularLocation>
        <location evidence="1">Cell membrane</location>
        <topology evidence="1">Multi-pass membrane protein</topology>
    </subcellularLocation>
</comment>
<dbReference type="Pfam" id="PF12607">
    <property type="entry name" value="DUF3772"/>
    <property type="match status" value="1"/>
</dbReference>
<dbReference type="InterPro" id="IPR011066">
    <property type="entry name" value="MscS_channel_C_sf"/>
</dbReference>
<sequence length="850" mass="91465">MIWRLLRVWFVMLALALPGLALAQNNAAPSPPDYAAWDKVAVNAENTVQEGTADNPALDALRSKIDGWRKTLTAAEDINSSQITTVKAQIEALGPPPTGDATEDQAIASRRKTLQDQLSTLQAPGLRATEAASRADVIIANIDKLLRARQTDKLLRLTPTPLNPVNWPNALTITTALTGALVDEMRKELNTSSPFATTRDNAPVIVGLVFIALLLLWRGRRWIESLANLVEQKLALRARRVIDALVSLGQLFLPLVGVVILILALRQTALLGPLWLEFLGTLGASATVIITAVWLAGRVFPKSDQQEAPFNLLPERRREGRVLTVMLGMLVGLQGPLGDWIVSRGEQVLNAAAKTSEQTDALARTLDAGFGVLAFPLQVLAGIFLFRLGQMLRSHLRDDSYDSEEKAFRDRIVGAIGSLVIAIAVLGPVLGAIGYVNAANAMIWPLILTLGLIALVLVLQQFFADLYVFVTRRDDDARESLIPVLIGFSLGVLALPVAALIWGARIDDLIGLWSTFQAGATMGGVRVSPGVFLTFLIIFLIGLSVTRLVQGALRTSLLPKTKIDKGGQSAIISGIGYLGIFLASVIAISSAGIDLSSLAIVAGALSVGVGFGLQTIVQNFVSGIILLIERPISEGDWIEVGTQQGVVKAITVRSTRIETFDRSEVIVPNADLISGQVTNWTRANVTGRLIVPVGVAYGSDTRKVEKILLEVAENQPLVMMNPEPYVLFVAFGASSLDFEVRAILSDVNFKLRVMSEMNHEINARFAEAGIEVPFTQHDLWLRNPEVLRDAGRGQLDTAQTAPAPQTDTGETDTTEKRVSRTDLGQPLPGEGIEDINNDGDGDGDGDGGAR</sequence>
<dbReference type="RefSeq" id="WP_368393041.1">
    <property type="nucleotide sequence ID" value="NZ_JBFRYC010000017.1"/>
</dbReference>
<keyword evidence="6 8" id="KW-0472">Membrane</keyword>
<feature type="domain" description="Mechanosensitive ion channel MscS" evidence="10">
    <location>
        <begin position="615"/>
        <end position="682"/>
    </location>
</feature>
<evidence type="ECO:0000256" key="5">
    <source>
        <dbReference type="ARBA" id="ARBA00022989"/>
    </source>
</evidence>
<comment type="similarity">
    <text evidence="2">Belongs to the MscS (TC 1.A.23) family.</text>
</comment>
<evidence type="ECO:0000256" key="8">
    <source>
        <dbReference type="SAM" id="Phobius"/>
    </source>
</evidence>
<dbReference type="SUPFAM" id="SSF82861">
    <property type="entry name" value="Mechanosensitive channel protein MscS (YggB), transmembrane region"/>
    <property type="match status" value="1"/>
</dbReference>
<feature type="transmembrane region" description="Helical" evidence="8">
    <location>
        <begin position="412"/>
        <end position="436"/>
    </location>
</feature>
<feature type="region of interest" description="Disordered" evidence="7">
    <location>
        <begin position="795"/>
        <end position="850"/>
    </location>
</feature>
<dbReference type="PANTHER" id="PTHR30347:SF1">
    <property type="entry name" value="MECHANOSENSITIVE CHANNEL MSCK"/>
    <property type="match status" value="1"/>
</dbReference>
<dbReference type="SUPFAM" id="SSF50182">
    <property type="entry name" value="Sm-like ribonucleoproteins"/>
    <property type="match status" value="1"/>
</dbReference>
<feature type="transmembrane region" description="Helical" evidence="8">
    <location>
        <begin position="599"/>
        <end position="628"/>
    </location>
</feature>
<protein>
    <submittedName>
        <fullName evidence="13">DUF3772 domain-containing protein</fullName>
    </submittedName>
</protein>
<feature type="transmembrane region" description="Helical" evidence="8">
    <location>
        <begin position="202"/>
        <end position="220"/>
    </location>
</feature>
<proteinExistence type="inferred from homology"/>
<evidence type="ECO:0000256" key="6">
    <source>
        <dbReference type="ARBA" id="ARBA00023136"/>
    </source>
</evidence>
<feature type="transmembrane region" description="Helical" evidence="8">
    <location>
        <begin position="368"/>
        <end position="388"/>
    </location>
</feature>
<feature type="compositionally biased region" description="Low complexity" evidence="7">
    <location>
        <begin position="796"/>
        <end position="808"/>
    </location>
</feature>
<evidence type="ECO:0000259" key="12">
    <source>
        <dbReference type="Pfam" id="PF21082"/>
    </source>
</evidence>
<feature type="transmembrane region" description="Helical" evidence="8">
    <location>
        <begin position="481"/>
        <end position="504"/>
    </location>
</feature>
<evidence type="ECO:0000256" key="3">
    <source>
        <dbReference type="ARBA" id="ARBA00022475"/>
    </source>
</evidence>
<feature type="transmembrane region" description="Helical" evidence="8">
    <location>
        <begin position="531"/>
        <end position="549"/>
    </location>
</feature>
<evidence type="ECO:0000259" key="11">
    <source>
        <dbReference type="Pfam" id="PF12607"/>
    </source>
</evidence>
<feature type="transmembrane region" description="Helical" evidence="8">
    <location>
        <begin position="241"/>
        <end position="266"/>
    </location>
</feature>
<dbReference type="InterPro" id="IPR022249">
    <property type="entry name" value="DUF3772"/>
</dbReference>
<evidence type="ECO:0000256" key="7">
    <source>
        <dbReference type="SAM" id="MobiDB-lite"/>
    </source>
</evidence>